<keyword evidence="4 5" id="KW-0472">Membrane</keyword>
<dbReference type="AlphaFoldDB" id="A0A6P3VQC7"/>
<dbReference type="SMART" id="SM00724">
    <property type="entry name" value="TLC"/>
    <property type="match status" value="1"/>
</dbReference>
<proteinExistence type="predicted"/>
<reference evidence="9" key="1">
    <citation type="submission" date="2025-08" db="UniProtKB">
        <authorList>
            <consortium name="RefSeq"/>
        </authorList>
    </citation>
    <scope>IDENTIFICATION</scope>
</reference>
<evidence type="ECO:0000313" key="9">
    <source>
        <dbReference type="RefSeq" id="XP_012677424.1"/>
    </source>
</evidence>
<dbReference type="PANTHER" id="PTHR31898">
    <property type="entry name" value="TRANSMEMBRANE PROTEIN 136"/>
    <property type="match status" value="1"/>
</dbReference>
<dbReference type="Proteomes" id="UP000515152">
    <property type="component" value="Chromosome 8"/>
</dbReference>
<evidence type="ECO:0000256" key="2">
    <source>
        <dbReference type="ARBA" id="ARBA00022692"/>
    </source>
</evidence>
<feature type="transmembrane region" description="Helical" evidence="6">
    <location>
        <begin position="77"/>
        <end position="96"/>
    </location>
</feature>
<keyword evidence="3 6" id="KW-1133">Transmembrane helix</keyword>
<dbReference type="CTD" id="436974"/>
<feature type="domain" description="TLC" evidence="7">
    <location>
        <begin position="30"/>
        <end position="205"/>
    </location>
</feature>
<evidence type="ECO:0000313" key="8">
    <source>
        <dbReference type="Proteomes" id="UP000515152"/>
    </source>
</evidence>
<dbReference type="GO" id="GO:0016020">
    <property type="term" value="C:membrane"/>
    <property type="evidence" value="ECO:0007669"/>
    <property type="project" value="UniProtKB-SubCell"/>
</dbReference>
<dbReference type="PANTHER" id="PTHR31898:SF7">
    <property type="entry name" value="TLC DOMAIN-CONTAINING PROTEIN 5"/>
    <property type="match status" value="1"/>
</dbReference>
<feature type="transmembrane region" description="Helical" evidence="6">
    <location>
        <begin position="6"/>
        <end position="27"/>
    </location>
</feature>
<dbReference type="GeneID" id="105895349"/>
<feature type="transmembrane region" description="Helical" evidence="6">
    <location>
        <begin position="39"/>
        <end position="57"/>
    </location>
</feature>
<dbReference type="InterPro" id="IPR042512">
    <property type="entry name" value="TLCD5"/>
</dbReference>
<comment type="subcellular location">
    <subcellularLocation>
        <location evidence="1">Membrane</location>
        <topology evidence="1">Multi-pass membrane protein</topology>
    </subcellularLocation>
</comment>
<evidence type="ECO:0000256" key="1">
    <source>
        <dbReference type="ARBA" id="ARBA00004141"/>
    </source>
</evidence>
<evidence type="ECO:0000256" key="5">
    <source>
        <dbReference type="PROSITE-ProRule" id="PRU00205"/>
    </source>
</evidence>
<evidence type="ECO:0000256" key="6">
    <source>
        <dbReference type="SAM" id="Phobius"/>
    </source>
</evidence>
<dbReference type="KEGG" id="char:105895349"/>
<gene>
    <name evidence="9" type="primary">tlcd5b</name>
</gene>
<dbReference type="PROSITE" id="PS50922">
    <property type="entry name" value="TLC"/>
    <property type="match status" value="1"/>
</dbReference>
<keyword evidence="2 5" id="KW-0812">Transmembrane</keyword>
<evidence type="ECO:0000259" key="7">
    <source>
        <dbReference type="PROSITE" id="PS50922"/>
    </source>
</evidence>
<sequence>MAVTLLVVGFSCSLIGWIFVYAVICYINAPRGFEWNCRLVTLLHGILIVLLTAYIAFIDGPWPFTHAGTESTPLQVLTLLVSLGYFMFDMGWCIFFRTEGPLMLAHHTLSILGMLMTLGLGESGSETCAVLFGSEITNPLLQARWFLKRAGQYDSLAGDAVDLLFILLFGIVRIGVGSAMLEAVLTSTRTRPIVKAEGVAFYTLSWIFMVDIARFACRKSCKKYRGWQERRKQESVNGKAHQH</sequence>
<protein>
    <submittedName>
        <fullName evidence="9">TLC domain-containing protein 5</fullName>
    </submittedName>
</protein>
<dbReference type="RefSeq" id="XP_012677424.1">
    <property type="nucleotide sequence ID" value="XM_012821970.2"/>
</dbReference>
<dbReference type="InterPro" id="IPR006634">
    <property type="entry name" value="TLC-dom"/>
</dbReference>
<name>A0A6P3VQC7_CLUHA</name>
<evidence type="ECO:0000256" key="4">
    <source>
        <dbReference type="ARBA" id="ARBA00023136"/>
    </source>
</evidence>
<dbReference type="Pfam" id="PF03798">
    <property type="entry name" value="TRAM_LAG1_CLN8"/>
    <property type="match status" value="1"/>
</dbReference>
<organism evidence="8 9">
    <name type="scientific">Clupea harengus</name>
    <name type="common">Atlantic herring</name>
    <dbReference type="NCBI Taxonomy" id="7950"/>
    <lineage>
        <taxon>Eukaryota</taxon>
        <taxon>Metazoa</taxon>
        <taxon>Chordata</taxon>
        <taxon>Craniata</taxon>
        <taxon>Vertebrata</taxon>
        <taxon>Euteleostomi</taxon>
        <taxon>Actinopterygii</taxon>
        <taxon>Neopterygii</taxon>
        <taxon>Teleostei</taxon>
        <taxon>Clupei</taxon>
        <taxon>Clupeiformes</taxon>
        <taxon>Clupeoidei</taxon>
        <taxon>Clupeidae</taxon>
        <taxon>Clupea</taxon>
    </lineage>
</organism>
<accession>A0A6P3VQC7</accession>
<keyword evidence="8" id="KW-1185">Reference proteome</keyword>
<feature type="transmembrane region" description="Helical" evidence="6">
    <location>
        <begin position="156"/>
        <end position="179"/>
    </location>
</feature>
<evidence type="ECO:0000256" key="3">
    <source>
        <dbReference type="ARBA" id="ARBA00022989"/>
    </source>
</evidence>
<dbReference type="OrthoDB" id="506011at2759"/>